<dbReference type="PROSITE" id="PS51257">
    <property type="entry name" value="PROKAR_LIPOPROTEIN"/>
    <property type="match status" value="1"/>
</dbReference>
<dbReference type="Pfam" id="PF16323">
    <property type="entry name" value="DUF4959"/>
    <property type="match status" value="1"/>
</dbReference>
<dbReference type="AlphaFoldDB" id="A0A3E5BRN6"/>
<organism evidence="4 5">
    <name type="scientific">Bacteroides oleiciplenus</name>
    <dbReference type="NCBI Taxonomy" id="626931"/>
    <lineage>
        <taxon>Bacteria</taxon>
        <taxon>Pseudomonadati</taxon>
        <taxon>Bacteroidota</taxon>
        <taxon>Bacteroidia</taxon>
        <taxon>Bacteroidales</taxon>
        <taxon>Bacteroidaceae</taxon>
        <taxon>Bacteroides</taxon>
    </lineage>
</organism>
<dbReference type="InterPro" id="IPR032527">
    <property type="entry name" value="DUF4959"/>
</dbReference>
<feature type="domain" description="DUF5000" evidence="2">
    <location>
        <begin position="268"/>
        <end position="402"/>
    </location>
</feature>
<dbReference type="Proteomes" id="UP000260983">
    <property type="component" value="Unassembled WGS sequence"/>
</dbReference>
<feature type="domain" description="DUF5126" evidence="3">
    <location>
        <begin position="127"/>
        <end position="226"/>
    </location>
</feature>
<evidence type="ECO:0000313" key="4">
    <source>
        <dbReference type="EMBL" id="RGN40288.1"/>
    </source>
</evidence>
<dbReference type="Pfam" id="PF16391">
    <property type="entry name" value="DUF5000"/>
    <property type="match status" value="1"/>
</dbReference>
<dbReference type="Gene3D" id="2.60.120.260">
    <property type="entry name" value="Galactose-binding domain-like"/>
    <property type="match status" value="1"/>
</dbReference>
<sequence>MKTLKMKLTCSSVIIAIILFIGCDDISMKPITSGSDAPGMITNISVENQPGQAVITYSIPKNQNILYIKAVYPLANGETREVKASYYTNKIVVDGFADTNEHTIKLYAVNRSESSSEPAEVTIKPLENPIWEVFRSLKILPDFAGVKIRGENPTRANIAVEVLEKDTLGNWQMMPSIYTSAMEFSRTNRGLDTIPYNFAVTVRDRFLNYTDTIYETITPFFEEKIDMSRFTELKLTGDAEKSPENPSLPGLSSIWMNAPDYKNWQRFMTGRSQTDPQFVTFNMNKEVKLSRIKITNFGESSGNVDFYVDGHMRVFEIWGLGKNELINGDWSDDWQLLGRFENIKPSGLPLNQNSSEDIEAGRAGFDYDFDTEAGKVQYIRIKCIENWVGTTWFQIQSIVLFGDTRG</sequence>
<accession>A0A3E5BRN6</accession>
<dbReference type="InterPro" id="IPR033431">
    <property type="entry name" value="DUF5126"/>
</dbReference>
<evidence type="ECO:0000313" key="5">
    <source>
        <dbReference type="Proteomes" id="UP000260983"/>
    </source>
</evidence>
<dbReference type="InterPro" id="IPR032164">
    <property type="entry name" value="DUF5000"/>
</dbReference>
<evidence type="ECO:0000259" key="3">
    <source>
        <dbReference type="Pfam" id="PF17166"/>
    </source>
</evidence>
<reference evidence="4 5" key="1">
    <citation type="submission" date="2018-08" db="EMBL/GenBank/DDBJ databases">
        <title>A genome reference for cultivated species of the human gut microbiota.</title>
        <authorList>
            <person name="Zou Y."/>
            <person name="Xue W."/>
            <person name="Luo G."/>
        </authorList>
    </citation>
    <scope>NUCLEOTIDE SEQUENCE [LARGE SCALE GENOMIC DNA]</scope>
    <source>
        <strain evidence="4 5">OM05-15BH</strain>
    </source>
</reference>
<protein>
    <submittedName>
        <fullName evidence="4">DUF4959 domain-containing protein</fullName>
    </submittedName>
</protein>
<proteinExistence type="predicted"/>
<evidence type="ECO:0000259" key="2">
    <source>
        <dbReference type="Pfam" id="PF16391"/>
    </source>
</evidence>
<evidence type="ECO:0000259" key="1">
    <source>
        <dbReference type="Pfam" id="PF16323"/>
    </source>
</evidence>
<name>A0A3E5BRN6_9BACE</name>
<comment type="caution">
    <text evidence="4">The sequence shown here is derived from an EMBL/GenBank/DDBJ whole genome shotgun (WGS) entry which is preliminary data.</text>
</comment>
<dbReference type="Pfam" id="PF17166">
    <property type="entry name" value="DUF5126"/>
    <property type="match status" value="1"/>
</dbReference>
<dbReference type="EMBL" id="QSUL01000001">
    <property type="protein sequence ID" value="RGN40288.1"/>
    <property type="molecule type" value="Genomic_DNA"/>
</dbReference>
<feature type="domain" description="DUF4959" evidence="1">
    <location>
        <begin position="22"/>
        <end position="125"/>
    </location>
</feature>
<gene>
    <name evidence="4" type="ORF">DXB65_01235</name>
</gene>